<gene>
    <name evidence="1" type="ORF">MA20_40595</name>
</gene>
<proteinExistence type="predicted"/>
<dbReference type="AlphaFoldDB" id="A0A0A3XIF9"/>
<dbReference type="Proteomes" id="UP000030377">
    <property type="component" value="Unassembled WGS sequence"/>
</dbReference>
<dbReference type="KEGG" id="bjp:RN69_37590"/>
<dbReference type="EMBL" id="JRPN01000036">
    <property type="protein sequence ID" value="KGT74100.1"/>
    <property type="molecule type" value="Genomic_DNA"/>
</dbReference>
<dbReference type="PATRIC" id="fig|375.38.peg.9071"/>
<evidence type="ECO:0000313" key="1">
    <source>
        <dbReference type="EMBL" id="KGT74100.1"/>
    </source>
</evidence>
<reference evidence="1 2" key="1">
    <citation type="submission" date="2014-09" db="EMBL/GenBank/DDBJ databases">
        <title>Draft genome of Bradyrhizobium japonicum Is-34.</title>
        <authorList>
            <person name="Tsurumaru H."/>
            <person name="Yamakawa T."/>
            <person name="Hashimoto S."/>
            <person name="Okizaki K."/>
            <person name="Kanesaki Y."/>
            <person name="Yoshikawa H."/>
            <person name="Yajima S."/>
        </authorList>
    </citation>
    <scope>NUCLEOTIDE SEQUENCE [LARGE SCALE GENOMIC DNA]</scope>
    <source>
        <strain evidence="1 2">Is-34</strain>
    </source>
</reference>
<accession>A0A0A3XIF9</accession>
<evidence type="ECO:0000313" key="2">
    <source>
        <dbReference type="Proteomes" id="UP000030377"/>
    </source>
</evidence>
<name>A0A0A3XIF9_BRAJP</name>
<sequence length="90" mass="9976">MTDGPFRLVSRFARPQPLNRLIGPFVRLRPVPSLHLDGDIRSWGGATLFETDLLAQISRKIAEGPRSSQYCLNLSQSSARRAAEPSPTET</sequence>
<organism evidence="1 2">
    <name type="scientific">Bradyrhizobium japonicum</name>
    <dbReference type="NCBI Taxonomy" id="375"/>
    <lineage>
        <taxon>Bacteria</taxon>
        <taxon>Pseudomonadati</taxon>
        <taxon>Pseudomonadota</taxon>
        <taxon>Alphaproteobacteria</taxon>
        <taxon>Hyphomicrobiales</taxon>
        <taxon>Nitrobacteraceae</taxon>
        <taxon>Bradyrhizobium</taxon>
    </lineage>
</organism>
<dbReference type="OrthoDB" id="8236943at2"/>
<comment type="caution">
    <text evidence="1">The sequence shown here is derived from an EMBL/GenBank/DDBJ whole genome shotgun (WGS) entry which is preliminary data.</text>
</comment>
<protein>
    <submittedName>
        <fullName evidence="1">Uncharacterized protein</fullName>
    </submittedName>
</protein>